<evidence type="ECO:0000259" key="1">
    <source>
        <dbReference type="PROSITE" id="PS51704"/>
    </source>
</evidence>
<dbReference type="GO" id="GO:0008081">
    <property type="term" value="F:phosphoric diester hydrolase activity"/>
    <property type="evidence" value="ECO:0007669"/>
    <property type="project" value="InterPro"/>
</dbReference>
<dbReference type="InterPro" id="IPR030395">
    <property type="entry name" value="GP_PDE_dom"/>
</dbReference>
<dbReference type="PROSITE" id="PS51704">
    <property type="entry name" value="GP_PDE"/>
    <property type="match status" value="1"/>
</dbReference>
<dbReference type="CDD" id="cd08566">
    <property type="entry name" value="GDPD_AtGDE_like"/>
    <property type="match status" value="1"/>
</dbReference>
<dbReference type="InterPro" id="IPR017946">
    <property type="entry name" value="PLC-like_Pdiesterase_TIM-brl"/>
</dbReference>
<sequence>MTTAKIVCHRGACLSAPENTVASLEGAIALGAFAVEFDIRTSRDGVLYVFHDETVDRTTDGTGRFGDLTSAQIDALDAGSWFAPEFAGERVPRLDRFLDACVGRIATYAEIKDADPARVRDMLAARYLLRDAWTFSFDQSIRAAARARVPDLRRMVLWSHVGSVERAVALNASILEFDSGDLSADRVNAAKSAGLITQMFYDGKDEAVFEDAVRFGIEQMNIDHVELFREVEARMKSILPA</sequence>
<protein>
    <submittedName>
        <fullName evidence="2">Glycerophosphoryl diester phosphodiesterase</fullName>
    </submittedName>
</protein>
<name>A0A916WXT6_9HYPH</name>
<keyword evidence="3" id="KW-1185">Reference proteome</keyword>
<dbReference type="RefSeq" id="WP_150495368.1">
    <property type="nucleotide sequence ID" value="NZ_BMFA01000003.1"/>
</dbReference>
<dbReference type="EMBL" id="BMFA01000003">
    <property type="protein sequence ID" value="GGB42248.1"/>
    <property type="molecule type" value="Genomic_DNA"/>
</dbReference>
<reference evidence="2" key="2">
    <citation type="submission" date="2020-09" db="EMBL/GenBank/DDBJ databases">
        <authorList>
            <person name="Sun Q."/>
            <person name="Zhou Y."/>
        </authorList>
    </citation>
    <scope>NUCLEOTIDE SEQUENCE</scope>
    <source>
        <strain evidence="2">CGMCC 1.12426</strain>
    </source>
</reference>
<dbReference type="Gene3D" id="3.20.20.190">
    <property type="entry name" value="Phosphatidylinositol (PI) phosphodiesterase"/>
    <property type="match status" value="1"/>
</dbReference>
<comment type="caution">
    <text evidence="2">The sequence shown here is derived from an EMBL/GenBank/DDBJ whole genome shotgun (WGS) entry which is preliminary data.</text>
</comment>
<dbReference type="GO" id="GO:0006629">
    <property type="term" value="P:lipid metabolic process"/>
    <property type="evidence" value="ECO:0007669"/>
    <property type="project" value="InterPro"/>
</dbReference>
<feature type="domain" description="GP-PDE" evidence="1">
    <location>
        <begin position="4"/>
        <end position="232"/>
    </location>
</feature>
<dbReference type="PANTHER" id="PTHR46211:SF1">
    <property type="entry name" value="GLYCEROPHOSPHODIESTER PHOSPHODIESTERASE, CYTOPLASMIC"/>
    <property type="match status" value="1"/>
</dbReference>
<dbReference type="PANTHER" id="PTHR46211">
    <property type="entry name" value="GLYCEROPHOSPHORYL DIESTER PHOSPHODIESTERASE"/>
    <property type="match status" value="1"/>
</dbReference>
<dbReference type="SUPFAM" id="SSF51695">
    <property type="entry name" value="PLC-like phosphodiesterases"/>
    <property type="match status" value="1"/>
</dbReference>
<accession>A0A916WXT6</accession>
<proteinExistence type="predicted"/>
<dbReference type="Pfam" id="PF03009">
    <property type="entry name" value="GDPD"/>
    <property type="match status" value="1"/>
</dbReference>
<gene>
    <name evidence="2" type="primary">ugpQ</name>
    <name evidence="2" type="ORF">GCM10011316_12690</name>
</gene>
<dbReference type="OrthoDB" id="1854250at2"/>
<evidence type="ECO:0000313" key="2">
    <source>
        <dbReference type="EMBL" id="GGB42248.1"/>
    </source>
</evidence>
<evidence type="ECO:0000313" key="3">
    <source>
        <dbReference type="Proteomes" id="UP000605148"/>
    </source>
</evidence>
<dbReference type="Proteomes" id="UP000605148">
    <property type="component" value="Unassembled WGS sequence"/>
</dbReference>
<organism evidence="2 3">
    <name type="scientific">Roseibium aquae</name>
    <dbReference type="NCBI Taxonomy" id="1323746"/>
    <lineage>
        <taxon>Bacteria</taxon>
        <taxon>Pseudomonadati</taxon>
        <taxon>Pseudomonadota</taxon>
        <taxon>Alphaproteobacteria</taxon>
        <taxon>Hyphomicrobiales</taxon>
        <taxon>Stappiaceae</taxon>
        <taxon>Roseibium</taxon>
    </lineage>
</organism>
<reference evidence="2" key="1">
    <citation type="journal article" date="2014" name="Int. J. Syst. Evol. Microbiol.">
        <title>Complete genome sequence of Corynebacterium casei LMG S-19264T (=DSM 44701T), isolated from a smear-ripened cheese.</title>
        <authorList>
            <consortium name="US DOE Joint Genome Institute (JGI-PGF)"/>
            <person name="Walter F."/>
            <person name="Albersmeier A."/>
            <person name="Kalinowski J."/>
            <person name="Ruckert C."/>
        </authorList>
    </citation>
    <scope>NUCLEOTIDE SEQUENCE</scope>
    <source>
        <strain evidence="2">CGMCC 1.12426</strain>
    </source>
</reference>
<dbReference type="AlphaFoldDB" id="A0A916WXT6"/>